<comment type="subunit">
    <text evidence="5">Component of the eukaryotic translation initiation factor 3 (eIF-3) complex.</text>
</comment>
<evidence type="ECO:0000259" key="8">
    <source>
        <dbReference type="PROSITE" id="PS50250"/>
    </source>
</evidence>
<dbReference type="HAMAP" id="MF_03012">
    <property type="entry name" value="eIF3m"/>
    <property type="match status" value="1"/>
</dbReference>
<dbReference type="GO" id="GO:0033290">
    <property type="term" value="C:eukaryotic 48S preinitiation complex"/>
    <property type="evidence" value="ECO:0007669"/>
    <property type="project" value="UniProtKB-UniRule"/>
</dbReference>
<feature type="chain" id="PRO_5024965975" description="Eukaryotic translation initiation factor 3 subunit M" evidence="7">
    <location>
        <begin position="17"/>
        <end position="654"/>
    </location>
</feature>
<gene>
    <name evidence="9" type="ORF">BDV37DRAFT_276685</name>
</gene>
<keyword evidence="10" id="KW-1185">Reference proteome</keyword>
<feature type="compositionally biased region" description="Low complexity" evidence="6">
    <location>
        <begin position="122"/>
        <end position="169"/>
    </location>
</feature>
<evidence type="ECO:0000256" key="2">
    <source>
        <dbReference type="ARBA" id="ARBA00022490"/>
    </source>
</evidence>
<keyword evidence="4 5" id="KW-0648">Protein biosynthesis</keyword>
<dbReference type="PROSITE" id="PS50250">
    <property type="entry name" value="PCI"/>
    <property type="match status" value="1"/>
</dbReference>
<dbReference type="GO" id="GO:0001732">
    <property type="term" value="P:formation of cytoplasmic translation initiation complex"/>
    <property type="evidence" value="ECO:0007669"/>
    <property type="project" value="UniProtKB-UniRule"/>
</dbReference>
<organism evidence="9 10">
    <name type="scientific">Aspergillus pseudonomiae</name>
    <dbReference type="NCBI Taxonomy" id="1506151"/>
    <lineage>
        <taxon>Eukaryota</taxon>
        <taxon>Fungi</taxon>
        <taxon>Dikarya</taxon>
        <taxon>Ascomycota</taxon>
        <taxon>Pezizomycotina</taxon>
        <taxon>Eurotiomycetes</taxon>
        <taxon>Eurotiomycetidae</taxon>
        <taxon>Eurotiales</taxon>
        <taxon>Aspergillaceae</taxon>
        <taxon>Aspergillus</taxon>
        <taxon>Aspergillus subgen. Circumdati</taxon>
    </lineage>
</organism>
<evidence type="ECO:0000256" key="5">
    <source>
        <dbReference type="HAMAP-Rule" id="MF_03012"/>
    </source>
</evidence>
<dbReference type="PANTHER" id="PTHR15350:SF2">
    <property type="entry name" value="EUKARYOTIC TRANSLATION INITIATION FACTOR 3 SUBUNIT M"/>
    <property type="match status" value="1"/>
</dbReference>
<dbReference type="OrthoDB" id="10267031at2759"/>
<comment type="similarity">
    <text evidence="1">Belongs to the CSN7/EIF3M family. CSN7 subfamily.</text>
</comment>
<dbReference type="Pfam" id="PF24808">
    <property type="entry name" value="DUF7707"/>
    <property type="match status" value="1"/>
</dbReference>
<keyword evidence="2 5" id="KW-0963">Cytoplasm</keyword>
<dbReference type="InterPro" id="IPR040750">
    <property type="entry name" value="eIF3m_C_helix"/>
</dbReference>
<accession>A0A5N7CU70</accession>
<comment type="subcellular location">
    <subcellularLocation>
        <location evidence="5">Cytoplasm</location>
    </subcellularLocation>
</comment>
<evidence type="ECO:0000256" key="3">
    <source>
        <dbReference type="ARBA" id="ARBA00022540"/>
    </source>
</evidence>
<comment type="similarity">
    <text evidence="5">Belongs to the eIF-3 subunit M family.</text>
</comment>
<evidence type="ECO:0000256" key="4">
    <source>
        <dbReference type="ARBA" id="ARBA00022917"/>
    </source>
</evidence>
<keyword evidence="3 5" id="KW-0396">Initiation factor</keyword>
<dbReference type="EMBL" id="ML736880">
    <property type="protein sequence ID" value="KAE8397735.1"/>
    <property type="molecule type" value="Genomic_DNA"/>
</dbReference>
<evidence type="ECO:0000313" key="9">
    <source>
        <dbReference type="EMBL" id="KAE8397735.1"/>
    </source>
</evidence>
<dbReference type="SMART" id="SM00088">
    <property type="entry name" value="PINT"/>
    <property type="match status" value="1"/>
</dbReference>
<evidence type="ECO:0000313" key="10">
    <source>
        <dbReference type="Proteomes" id="UP000325579"/>
    </source>
</evidence>
<dbReference type="GO" id="GO:0071541">
    <property type="term" value="C:eukaryotic translation initiation factor 3 complex, eIF3m"/>
    <property type="evidence" value="ECO:0007669"/>
    <property type="project" value="UniProtKB-UniRule"/>
</dbReference>
<feature type="compositionally biased region" description="Low complexity" evidence="6">
    <location>
        <begin position="639"/>
        <end position="648"/>
    </location>
</feature>
<keyword evidence="7" id="KW-0732">Signal</keyword>
<evidence type="ECO:0000256" key="6">
    <source>
        <dbReference type="SAM" id="MobiDB-lite"/>
    </source>
</evidence>
<dbReference type="InterPro" id="IPR045237">
    <property type="entry name" value="COPS7/eIF3m"/>
</dbReference>
<protein>
    <recommendedName>
        <fullName evidence="5">Eukaryotic translation initiation factor 3 subunit M</fullName>
        <shortName evidence="5">eIF3m</shortName>
    </recommendedName>
</protein>
<dbReference type="Pfam" id="PF01399">
    <property type="entry name" value="PCI"/>
    <property type="match status" value="1"/>
</dbReference>
<feature type="domain" description="PCI" evidence="8">
    <location>
        <begin position="395"/>
        <end position="566"/>
    </location>
</feature>
<feature type="signal peptide" evidence="7">
    <location>
        <begin position="1"/>
        <end position="16"/>
    </location>
</feature>
<dbReference type="GO" id="GO:0003743">
    <property type="term" value="F:translation initiation factor activity"/>
    <property type="evidence" value="ECO:0007669"/>
    <property type="project" value="UniProtKB-UniRule"/>
</dbReference>
<dbReference type="Pfam" id="PF18005">
    <property type="entry name" value="eIF3m_C_helix"/>
    <property type="match status" value="1"/>
</dbReference>
<sequence>MLPIVFLSTLVASATAVTTASNYTFPEGFDLNQVKPADKSAWCQAERNACPKICGGVADKNTCDPQTLGFTCSCSNGTDADVASYAETIPFFVCQENYRQCIERSTDLDGDEKCKKAQSQCGSKNASDASGSSSSTTTSTSLPTSTGSSGSSNSEGSSTGTATSSSSTSSTTANAAVRMAQDHATGILATVLFLGLRLGSFSELADEFAQYLDALRKTEGSTTTIQAEISPLLEPLRQQEQSDAEPDRKQRDEVLKKLVSAASVLNNAPEKEIISAYNLLVHLIHYASDPDMFLSRICSYLAKPITSSAQFGPSLAISILSTIFNTLAPTDSSRFHVFLGIVAVIRQSGSSVAFEALKPQLTAQLPTWLSSWELDEEEAQRLHLAVADAAQAAGDQELAQTHIVQALQTIPAAQASSKEARDLAIRALTSALTHPAVFDFTPLTASDAVQALRSSDSTLFELLEIFTADTLDAYEAFITATPLAGISGGVLADAGEALQNKMRLLTLASLAASTPSRSLPYATIAAALRVPAEDVEKWVIDTIRAGLVEGKLSQLRSEFLVHRATYRVFGEKQWAEVQGRLMVWRRSLENVLGVLRSERERFVRESLQAAAAAEEAAQGKSNDKGNKSGDRRQRHGNNQQSQQQQQPQEVAAAE</sequence>
<dbReference type="InterPro" id="IPR027528">
    <property type="entry name" value="eIF3m"/>
</dbReference>
<dbReference type="InterPro" id="IPR000717">
    <property type="entry name" value="PCI_dom"/>
</dbReference>
<evidence type="ECO:0000256" key="1">
    <source>
        <dbReference type="ARBA" id="ARBA00008482"/>
    </source>
</evidence>
<dbReference type="PANTHER" id="PTHR15350">
    <property type="entry name" value="COP9 SIGNALOSOME COMPLEX SUBUNIT 7/DENDRITIC CELL PROTEIN GA17"/>
    <property type="match status" value="1"/>
</dbReference>
<dbReference type="AlphaFoldDB" id="A0A5N7CU70"/>
<name>A0A5N7CU70_9EURO</name>
<dbReference type="GeneID" id="43670295"/>
<reference evidence="9 10" key="1">
    <citation type="submission" date="2019-04" db="EMBL/GenBank/DDBJ databases">
        <authorList>
            <consortium name="DOE Joint Genome Institute"/>
            <person name="Mondo S."/>
            <person name="Kjaerbolling I."/>
            <person name="Vesth T."/>
            <person name="Frisvad J.C."/>
            <person name="Nybo J.L."/>
            <person name="Theobald S."/>
            <person name="Kildgaard S."/>
            <person name="Isbrandt T."/>
            <person name="Kuo A."/>
            <person name="Sato A."/>
            <person name="Lyhne E.K."/>
            <person name="Kogle M.E."/>
            <person name="Wiebenga A."/>
            <person name="Kun R.S."/>
            <person name="Lubbers R.J."/>
            <person name="Makela M.R."/>
            <person name="Barry K."/>
            <person name="Chovatia M."/>
            <person name="Clum A."/>
            <person name="Daum C."/>
            <person name="Haridas S."/>
            <person name="He G."/>
            <person name="LaButti K."/>
            <person name="Lipzen A."/>
            <person name="Riley R."/>
            <person name="Salamov A."/>
            <person name="Simmons B.A."/>
            <person name="Magnuson J.K."/>
            <person name="Henrissat B."/>
            <person name="Mortensen U.H."/>
            <person name="Larsen T.O."/>
            <person name="Devries R.P."/>
            <person name="Grigoriev I.V."/>
            <person name="Machida M."/>
            <person name="Baker S.E."/>
            <person name="Andersen M.R."/>
            <person name="Cantor M.N."/>
            <person name="Hua S.X."/>
        </authorList>
    </citation>
    <scope>NUCLEOTIDE SEQUENCE [LARGE SCALE GENOMIC DNA]</scope>
    <source>
        <strain evidence="9 10">CBS 119388</strain>
    </source>
</reference>
<proteinExistence type="inferred from homology"/>
<comment type="function">
    <text evidence="5">Component of the eukaryotic translation initiation factor 3 (eIF-3) complex, which is involved in protein synthesis of a specialized repertoire of mRNAs and, together with other initiation factors, stimulates binding of mRNA and methionyl-tRNAi to the 40S ribosome. The eIF-3 complex specifically targets and initiates translation of a subset of mRNAs involved in cell proliferation.</text>
</comment>
<dbReference type="RefSeq" id="XP_031935054.1">
    <property type="nucleotide sequence ID" value="XM_032085604.1"/>
</dbReference>
<dbReference type="InterPro" id="IPR056124">
    <property type="entry name" value="DUF7707"/>
</dbReference>
<feature type="region of interest" description="Disordered" evidence="6">
    <location>
        <begin position="121"/>
        <end position="169"/>
    </location>
</feature>
<evidence type="ECO:0000256" key="7">
    <source>
        <dbReference type="SAM" id="SignalP"/>
    </source>
</evidence>
<dbReference type="GO" id="GO:0016282">
    <property type="term" value="C:eukaryotic 43S preinitiation complex"/>
    <property type="evidence" value="ECO:0007669"/>
    <property type="project" value="UniProtKB-UniRule"/>
</dbReference>
<feature type="region of interest" description="Disordered" evidence="6">
    <location>
        <begin position="228"/>
        <end position="251"/>
    </location>
</feature>
<feature type="region of interest" description="Disordered" evidence="6">
    <location>
        <begin position="612"/>
        <end position="654"/>
    </location>
</feature>
<feature type="compositionally biased region" description="Basic and acidic residues" evidence="6">
    <location>
        <begin position="621"/>
        <end position="631"/>
    </location>
</feature>
<dbReference type="Proteomes" id="UP000325579">
    <property type="component" value="Unassembled WGS sequence"/>
</dbReference>